<evidence type="ECO:0000256" key="8">
    <source>
        <dbReference type="ARBA" id="ARBA00023180"/>
    </source>
</evidence>
<evidence type="ECO:0000259" key="12">
    <source>
        <dbReference type="PROSITE" id="PS50259"/>
    </source>
</evidence>
<keyword evidence="7" id="KW-0675">Receptor</keyword>
<dbReference type="CDD" id="cd13953">
    <property type="entry name" value="7tm_classC_mGluR-like"/>
    <property type="match status" value="1"/>
</dbReference>
<reference evidence="13" key="1">
    <citation type="submission" date="2022-11" db="UniProtKB">
        <authorList>
            <consortium name="EnsemblMetazoa"/>
        </authorList>
    </citation>
    <scope>IDENTIFICATION</scope>
</reference>
<evidence type="ECO:0000256" key="10">
    <source>
        <dbReference type="SAM" id="Phobius"/>
    </source>
</evidence>
<evidence type="ECO:0000256" key="11">
    <source>
        <dbReference type="SAM" id="SignalP"/>
    </source>
</evidence>
<dbReference type="PROSITE" id="PS50259">
    <property type="entry name" value="G_PROTEIN_RECEP_F3_4"/>
    <property type="match status" value="1"/>
</dbReference>
<keyword evidence="4 10" id="KW-1133">Transmembrane helix</keyword>
<dbReference type="InterPro" id="IPR017978">
    <property type="entry name" value="GPCR_3_C"/>
</dbReference>
<evidence type="ECO:0000313" key="14">
    <source>
        <dbReference type="Proteomes" id="UP000887568"/>
    </source>
</evidence>
<dbReference type="Pfam" id="PF00003">
    <property type="entry name" value="7tm_3"/>
    <property type="match status" value="1"/>
</dbReference>
<dbReference type="InterPro" id="IPR001828">
    <property type="entry name" value="ANF_lig-bd_rcpt"/>
</dbReference>
<keyword evidence="2" id="KW-1003">Cell membrane</keyword>
<organism evidence="13 14">
    <name type="scientific">Patiria miniata</name>
    <name type="common">Bat star</name>
    <name type="synonym">Asterina miniata</name>
    <dbReference type="NCBI Taxonomy" id="46514"/>
    <lineage>
        <taxon>Eukaryota</taxon>
        <taxon>Metazoa</taxon>
        <taxon>Echinodermata</taxon>
        <taxon>Eleutherozoa</taxon>
        <taxon>Asterozoa</taxon>
        <taxon>Asteroidea</taxon>
        <taxon>Valvatacea</taxon>
        <taxon>Valvatida</taxon>
        <taxon>Asterinidae</taxon>
        <taxon>Patiria</taxon>
    </lineage>
</organism>
<dbReference type="Pfam" id="PF01094">
    <property type="entry name" value="ANF_receptor"/>
    <property type="match status" value="1"/>
</dbReference>
<keyword evidence="5" id="KW-0297">G-protein coupled receptor</keyword>
<feature type="transmembrane region" description="Helical" evidence="10">
    <location>
        <begin position="631"/>
        <end position="652"/>
    </location>
</feature>
<dbReference type="Gene3D" id="3.40.50.2300">
    <property type="match status" value="2"/>
</dbReference>
<evidence type="ECO:0000256" key="4">
    <source>
        <dbReference type="ARBA" id="ARBA00022989"/>
    </source>
</evidence>
<keyword evidence="3 10" id="KW-0812">Transmembrane</keyword>
<evidence type="ECO:0000313" key="13">
    <source>
        <dbReference type="EnsemblMetazoa" id="XP_038071188.1"/>
    </source>
</evidence>
<dbReference type="RefSeq" id="XP_038071188.1">
    <property type="nucleotide sequence ID" value="XM_038215260.1"/>
</dbReference>
<dbReference type="InterPro" id="IPR038550">
    <property type="entry name" value="GPCR_3_9-Cys_sf"/>
</dbReference>
<dbReference type="GO" id="GO:0004930">
    <property type="term" value="F:G protein-coupled receptor activity"/>
    <property type="evidence" value="ECO:0007669"/>
    <property type="project" value="UniProtKB-KW"/>
</dbReference>
<evidence type="ECO:0000256" key="9">
    <source>
        <dbReference type="ARBA" id="ARBA00023224"/>
    </source>
</evidence>
<keyword evidence="6 10" id="KW-0472">Membrane</keyword>
<feature type="signal peptide" evidence="11">
    <location>
        <begin position="1"/>
        <end position="27"/>
    </location>
</feature>
<name>A0A914B536_PATMI</name>
<dbReference type="GO" id="GO:0005886">
    <property type="term" value="C:plasma membrane"/>
    <property type="evidence" value="ECO:0007669"/>
    <property type="project" value="UniProtKB-SubCell"/>
</dbReference>
<evidence type="ECO:0000256" key="7">
    <source>
        <dbReference type="ARBA" id="ARBA00023170"/>
    </source>
</evidence>
<dbReference type="SUPFAM" id="SSF53822">
    <property type="entry name" value="Periplasmic binding protein-like I"/>
    <property type="match status" value="1"/>
</dbReference>
<dbReference type="InterPro" id="IPR028082">
    <property type="entry name" value="Peripla_BP_I"/>
</dbReference>
<protein>
    <recommendedName>
        <fullName evidence="12">G-protein coupled receptors family 3 profile domain-containing protein</fullName>
    </recommendedName>
</protein>
<dbReference type="AlphaFoldDB" id="A0A914B536"/>
<evidence type="ECO:0000256" key="2">
    <source>
        <dbReference type="ARBA" id="ARBA00022475"/>
    </source>
</evidence>
<sequence length="850" mass="95071">MSVSHSDVSLRCPKMIWAVLCVRLAAATFVSDPEFVPSKETDEYYFQPGDFILGGLFSFHQGPRGATCSQNVSEEFLMWLETMLFAIQQVNRRTDVLPDLKLGFYIRDDCLDEEMAMWSALKIAQGNPVTGNLSMQLDGTGTGQIVGIVGPANSRRSIYAAKVGSLYHLPVMSIYGTSVELGDHNRFPYFLRAVPPDNYQVEVILDILLAFDWIYTALISSMDTYGINGGTELMTRAGSRGVCFAFSYHLSIRPSAAQLDELVSQIRELKELSVIVMFANFNVVLQVLEAVRESNIDRRIIWIGTDAWPHAYLTSHPVLAPVVAGSIMVRLYKADVPGLHDYISSKDSRFTEVSPWMQEWWDSHPGCTNLSQCPVNAEGNDVAIVHCVYAFAYALDAYVNTNCQGSSDCLIDRSILMDFLHNVSFDVGMGHFRFDADGEPTGRYLLKQIQYRNKGYAQVDIGEWDTTIYERHERLTLDRSKLKWEDGWDGPPSSVCAEHCGPGYIPVGLPSKCCMGCTPCLWEQIVNGTECLTCPERQTPSENRTVCVDIIPRGVNWEHPIVLTTVILAVLGLILVAVTVAGLLYYWDHVLIKACSRELSVVNILGVTLTFSTTFPLYATPTVVSCTVSEVMMSCSITMLFATSFLKANRIYRVFEAGQKTLKKPRLISPRYQLALALILIAIQVIISTVASVLNPTKPSVPPRSPWELYCPFTYNILVSSFYNLVLVLLCCYFAFKARKVPDNYNESRFISISVYSMVLVCLVAVPVYVTARETLLKVATWSFAFVFNGFLTLVFVYLRKLYSCRFRRPEGQQASLGDDSNHGAVNRTFSRGGEKLFTRTTTICPSVQI</sequence>
<dbReference type="Gene3D" id="2.10.50.30">
    <property type="entry name" value="GPCR, family 3, nine cysteines domain"/>
    <property type="match status" value="1"/>
</dbReference>
<evidence type="ECO:0000256" key="3">
    <source>
        <dbReference type="ARBA" id="ARBA00022692"/>
    </source>
</evidence>
<feature type="transmembrane region" description="Helical" evidence="10">
    <location>
        <begin position="782"/>
        <end position="799"/>
    </location>
</feature>
<keyword evidence="9" id="KW-0807">Transducer</keyword>
<evidence type="ECO:0000256" key="6">
    <source>
        <dbReference type="ARBA" id="ARBA00023136"/>
    </source>
</evidence>
<dbReference type="OMA" id="LCCYFAF"/>
<dbReference type="InterPro" id="IPR050726">
    <property type="entry name" value="mGluR"/>
</dbReference>
<accession>A0A914B536</accession>
<dbReference type="PRINTS" id="PR00248">
    <property type="entry name" value="GPCRMGR"/>
</dbReference>
<dbReference type="InterPro" id="IPR000337">
    <property type="entry name" value="GPCR_3"/>
</dbReference>
<feature type="transmembrane region" description="Helical" evidence="10">
    <location>
        <begin position="599"/>
        <end position="619"/>
    </location>
</feature>
<comment type="subcellular location">
    <subcellularLocation>
        <location evidence="1">Cell membrane</location>
        <topology evidence="1">Multi-pass membrane protein</topology>
    </subcellularLocation>
</comment>
<evidence type="ECO:0000256" key="1">
    <source>
        <dbReference type="ARBA" id="ARBA00004651"/>
    </source>
</evidence>
<feature type="domain" description="G-protein coupled receptors family 3 profile" evidence="12">
    <location>
        <begin position="561"/>
        <end position="808"/>
    </location>
</feature>
<feature type="transmembrane region" description="Helical" evidence="10">
    <location>
        <begin position="748"/>
        <end position="770"/>
    </location>
</feature>
<keyword evidence="11" id="KW-0732">Signal</keyword>
<keyword evidence="14" id="KW-1185">Reference proteome</keyword>
<dbReference type="PANTHER" id="PTHR24060">
    <property type="entry name" value="METABOTROPIC GLUTAMATE RECEPTOR"/>
    <property type="match status" value="1"/>
</dbReference>
<evidence type="ECO:0000256" key="5">
    <source>
        <dbReference type="ARBA" id="ARBA00023040"/>
    </source>
</evidence>
<feature type="transmembrane region" description="Helical" evidence="10">
    <location>
        <begin position="713"/>
        <end position="736"/>
    </location>
</feature>
<feature type="chain" id="PRO_5037655194" description="G-protein coupled receptors family 3 profile domain-containing protein" evidence="11">
    <location>
        <begin position="28"/>
        <end position="850"/>
    </location>
</feature>
<dbReference type="Proteomes" id="UP000887568">
    <property type="component" value="Unplaced"/>
</dbReference>
<feature type="transmembrane region" description="Helical" evidence="10">
    <location>
        <begin position="561"/>
        <end position="587"/>
    </location>
</feature>
<dbReference type="GeneID" id="119740060"/>
<proteinExistence type="predicted"/>
<dbReference type="EnsemblMetazoa" id="XM_038215260.1">
    <property type="protein sequence ID" value="XP_038071188.1"/>
    <property type="gene ID" value="LOC119740060"/>
</dbReference>
<feature type="transmembrane region" description="Helical" evidence="10">
    <location>
        <begin position="672"/>
        <end position="693"/>
    </location>
</feature>
<keyword evidence="8" id="KW-0325">Glycoprotein</keyword>
<dbReference type="OrthoDB" id="6133044at2759"/>